<sequence>MSCQSTPGHIRPLATSSMNSLSNYFLQGRLPGDPTGPGMKLGQF</sequence>
<accession>A0ABN9B1C4</accession>
<evidence type="ECO:0000313" key="2">
    <source>
        <dbReference type="Proteomes" id="UP001162483"/>
    </source>
</evidence>
<evidence type="ECO:0000313" key="1">
    <source>
        <dbReference type="EMBL" id="CAI9540995.1"/>
    </source>
</evidence>
<reference evidence="1" key="1">
    <citation type="submission" date="2023-05" db="EMBL/GenBank/DDBJ databases">
        <authorList>
            <person name="Stuckert A."/>
        </authorList>
    </citation>
    <scope>NUCLEOTIDE SEQUENCE</scope>
</reference>
<keyword evidence="2" id="KW-1185">Reference proteome</keyword>
<dbReference type="Proteomes" id="UP001162483">
    <property type="component" value="Unassembled WGS sequence"/>
</dbReference>
<protein>
    <submittedName>
        <fullName evidence="1">Uncharacterized protein</fullName>
    </submittedName>
</protein>
<gene>
    <name evidence="1" type="ORF">SPARVUS_LOCUS1830590</name>
</gene>
<organism evidence="1 2">
    <name type="scientific">Staurois parvus</name>
    <dbReference type="NCBI Taxonomy" id="386267"/>
    <lineage>
        <taxon>Eukaryota</taxon>
        <taxon>Metazoa</taxon>
        <taxon>Chordata</taxon>
        <taxon>Craniata</taxon>
        <taxon>Vertebrata</taxon>
        <taxon>Euteleostomi</taxon>
        <taxon>Amphibia</taxon>
        <taxon>Batrachia</taxon>
        <taxon>Anura</taxon>
        <taxon>Neobatrachia</taxon>
        <taxon>Ranoidea</taxon>
        <taxon>Ranidae</taxon>
        <taxon>Staurois</taxon>
    </lineage>
</organism>
<proteinExistence type="predicted"/>
<comment type="caution">
    <text evidence="1">The sequence shown here is derived from an EMBL/GenBank/DDBJ whole genome shotgun (WGS) entry which is preliminary data.</text>
</comment>
<name>A0ABN9B1C4_9NEOB</name>
<dbReference type="EMBL" id="CATNWA010001707">
    <property type="protein sequence ID" value="CAI9540995.1"/>
    <property type="molecule type" value="Genomic_DNA"/>
</dbReference>
<feature type="non-terminal residue" evidence="1">
    <location>
        <position position="44"/>
    </location>
</feature>